<dbReference type="InterPro" id="IPR036736">
    <property type="entry name" value="ACP-like_sf"/>
</dbReference>
<keyword evidence="5" id="KW-0443">Lipid metabolism</keyword>
<dbReference type="Gene3D" id="3.30.70.3290">
    <property type="match status" value="1"/>
</dbReference>
<dbReference type="FunFam" id="1.10.1200.10:FF:000016">
    <property type="entry name" value="Non-ribosomal peptide synthase"/>
    <property type="match status" value="1"/>
</dbReference>
<dbReference type="GO" id="GO:0006633">
    <property type="term" value="P:fatty acid biosynthetic process"/>
    <property type="evidence" value="ECO:0007669"/>
    <property type="project" value="InterPro"/>
</dbReference>
<dbReference type="Gene3D" id="1.10.1200.10">
    <property type="entry name" value="ACP-like"/>
    <property type="match status" value="1"/>
</dbReference>
<sequence length="1508" mass="159928">MSAMAPGDEHEDLGGAVAVIGMAGRFPGADDVDALWANVVNGVESITFFPEHEREAHAALPDAPGAPVVSVVCAGGLLNGIEDFDAAYFEIPPREAQLIDPQHRLFLECAVSALEHAGCDPARYPGAIGVFGGCGPGAYLLQVVSRPDLVAAVGLRALTLANDKDYLTTRVSYKLDLRGPSVLVQSACSTSLVAVHVACQSLLGFETDVALAGGVSVAVPQKGGHVHVPGGIMSPDGRCRAFDARAAGTVAGSGVGLVVLKRLADALADGDRIHAVIRGSAVNNDGRKASFSAPGVSGQAAVITEAHRVAGVDPGSIGYVEAHGTGTLLGDPVEIQALTTAFRRRTDAVGSCALGALKANVGHLDAAAGVAGLIKAIHVVREGVVPPCVHFEAPNPHIDFGSTPFFVPTSAGPWPAGKPVRRAGVSSFGIGGTNAHVVLEEPPAAPAAAPWRRPACVLTLSARSDRALDAACGALAAHLDARPSLDLADAAFTLQVGRREHAHRRAIVAASLDEAREALRAPRKGAPAAAGRGAVFLFPGQHSQRLGAGAGLYATEPEFRRAFDACARIAGDVAGMDLVRVAFEAGDGDGARLTATERVQPVLFAVEVALARLWMSWGVEPAAMLGHSLGEWVAACLAGVVTLEDAVAIVIERGRLTQAMPPGSMLAVGAPAERIEAFLRDGVEIAAWNAPGLVALSGPSGAIDRVQVALEAQGVFARRLETSHAFHSALLDGAVEPFRARVRRAALRPPRVPFISNVTGAPITDEQAVDPDYWARHLRAPVRFAQGIEALRAEGHAVFLEVGPGRSLTALARRTLPSALGIEGLRSEREAGSSEQRQALEALGRLWEAGCPVAWQRLHEGEGRRRVPLPSYPFERTRHWVSLARGPRAPAAVDDARHEGGAGAPAAAPSGGADGRGARAEGRADRVAPRTEMERLLARVWTEILGVEDVGVTDDFFALHGDSLMATQLVSRVRARLGVDVPVRALFEGPTIEAFAAEIERRQGAGAARSALPPIVPIPRGGRLPVSSAQQRLWFLDQLEPGSPAYNVSFAVRAAGRLDLAALRRSLEEICRRHEALRTTFAAVEGRPVPVVAPAPSVPWRVSDLARLSGADLEAETRRAIAAEALEVFDLASGPLLRAHVIRRAEREHIVVLVVHHIVFDVWSVGVFVAEFGALYRAFTRGLASPLPELPVQYVDFAAAQGAWLAGEGLEAELGYWRGKLAGDLPRVRVPADHAPAGARTWRGARESLPAPAALADGVRGLARREGVSPFMIFLACYKALLHQRTGVEEMVVGTDVANRNRIETEGMIGFFVNQLVIRADFSGNPAFTALVRRVRDVTLAAFEHQDLPFDRLVEALRPRRVAGQAPLFDAKFVMRNVRVPSVELDGVVLEALEVEAEAAPFDFVLTVAEGTSGFVFGVEYSTEFYRQETVRDFLEDYARALERATSRPEATLAELREHIDAGVEERRARELERARGAELARLGSARRRAVRPSTQGAEGQALGREEP</sequence>
<dbReference type="GO" id="GO:0071770">
    <property type="term" value="P:DIM/DIP cell wall layer assembly"/>
    <property type="evidence" value="ECO:0007669"/>
    <property type="project" value="TreeGrafter"/>
</dbReference>
<keyword evidence="4" id="KW-0276">Fatty acid metabolism</keyword>
<evidence type="ECO:0000256" key="3">
    <source>
        <dbReference type="ARBA" id="ARBA00022679"/>
    </source>
</evidence>
<dbReference type="Pfam" id="PF00668">
    <property type="entry name" value="Condensation"/>
    <property type="match status" value="1"/>
</dbReference>
<dbReference type="Pfam" id="PF00109">
    <property type="entry name" value="ketoacyl-synt"/>
    <property type="match status" value="1"/>
</dbReference>
<feature type="compositionally biased region" description="Basic and acidic residues" evidence="7">
    <location>
        <begin position="916"/>
        <end position="927"/>
    </location>
</feature>
<dbReference type="Pfam" id="PF22621">
    <property type="entry name" value="CurL-like_PKS_C"/>
    <property type="match status" value="1"/>
</dbReference>
<dbReference type="InterPro" id="IPR018201">
    <property type="entry name" value="Ketoacyl_synth_AS"/>
</dbReference>
<reference evidence="10 11" key="1">
    <citation type="submission" date="2015-09" db="EMBL/GenBank/DDBJ databases">
        <title>Sorangium comparison.</title>
        <authorList>
            <person name="Zaburannyi N."/>
            <person name="Bunk B."/>
            <person name="Overmann J."/>
            <person name="Mueller R."/>
        </authorList>
    </citation>
    <scope>NUCLEOTIDE SEQUENCE [LARGE SCALE GENOMIC DNA]</scope>
    <source>
        <strain evidence="10 11">So ce836</strain>
    </source>
</reference>
<proteinExistence type="predicted"/>
<organism evidence="10 11">
    <name type="scientific">Sorangium cellulosum</name>
    <name type="common">Polyangium cellulosum</name>
    <dbReference type="NCBI Taxonomy" id="56"/>
    <lineage>
        <taxon>Bacteria</taxon>
        <taxon>Pseudomonadati</taxon>
        <taxon>Myxococcota</taxon>
        <taxon>Polyangia</taxon>
        <taxon>Polyangiales</taxon>
        <taxon>Polyangiaceae</taxon>
        <taxon>Sorangium</taxon>
    </lineage>
</organism>
<dbReference type="Gene3D" id="3.40.47.10">
    <property type="match status" value="1"/>
</dbReference>
<feature type="region of interest" description="Disordered" evidence="7">
    <location>
        <begin position="891"/>
        <end position="927"/>
    </location>
</feature>
<dbReference type="PANTHER" id="PTHR43775:SF37">
    <property type="entry name" value="SI:DKEY-61P9.11"/>
    <property type="match status" value="1"/>
</dbReference>
<dbReference type="PANTHER" id="PTHR43775">
    <property type="entry name" value="FATTY ACID SYNTHASE"/>
    <property type="match status" value="1"/>
</dbReference>
<dbReference type="Gene3D" id="3.30.559.10">
    <property type="entry name" value="Chloramphenicol acetyltransferase-like domain"/>
    <property type="match status" value="1"/>
</dbReference>
<dbReference type="SMART" id="SM00823">
    <property type="entry name" value="PKS_PP"/>
    <property type="match status" value="1"/>
</dbReference>
<evidence type="ECO:0000256" key="7">
    <source>
        <dbReference type="SAM" id="MobiDB-lite"/>
    </source>
</evidence>
<dbReference type="Pfam" id="PF02801">
    <property type="entry name" value="Ketoacyl-synt_C"/>
    <property type="match status" value="1"/>
</dbReference>
<dbReference type="SUPFAM" id="SSF52777">
    <property type="entry name" value="CoA-dependent acyltransferases"/>
    <property type="match status" value="2"/>
</dbReference>
<feature type="domain" description="Carrier" evidence="8">
    <location>
        <begin position="928"/>
        <end position="1003"/>
    </location>
</feature>
<dbReference type="SMART" id="SM00825">
    <property type="entry name" value="PKS_KS"/>
    <property type="match status" value="1"/>
</dbReference>
<dbReference type="GO" id="GO:0005886">
    <property type="term" value="C:plasma membrane"/>
    <property type="evidence" value="ECO:0007669"/>
    <property type="project" value="TreeGrafter"/>
</dbReference>
<evidence type="ECO:0000256" key="6">
    <source>
        <dbReference type="ARBA" id="ARBA00023268"/>
    </source>
</evidence>
<dbReference type="InterPro" id="IPR001242">
    <property type="entry name" value="Condensation_dom"/>
</dbReference>
<dbReference type="EMBL" id="CP012672">
    <property type="protein sequence ID" value="AUX32067.1"/>
    <property type="molecule type" value="Genomic_DNA"/>
</dbReference>
<keyword evidence="3" id="KW-0808">Transferase</keyword>
<dbReference type="Pfam" id="PF00698">
    <property type="entry name" value="Acyl_transf_1"/>
    <property type="match status" value="1"/>
</dbReference>
<evidence type="ECO:0000256" key="5">
    <source>
        <dbReference type="ARBA" id="ARBA00023098"/>
    </source>
</evidence>
<keyword evidence="6" id="KW-0511">Multifunctional enzyme</keyword>
<dbReference type="Gene3D" id="3.40.366.10">
    <property type="entry name" value="Malonyl-Coenzyme A Acyl Carrier Protein, domain 2"/>
    <property type="match status" value="1"/>
</dbReference>
<dbReference type="InterPro" id="IPR020806">
    <property type="entry name" value="PKS_PP-bd"/>
</dbReference>
<dbReference type="InterPro" id="IPR016035">
    <property type="entry name" value="Acyl_Trfase/lysoPLipase"/>
</dbReference>
<keyword evidence="2" id="KW-0597">Phosphoprotein</keyword>
<dbReference type="InterPro" id="IPR016036">
    <property type="entry name" value="Malonyl_transacylase_ACP-bd"/>
</dbReference>
<evidence type="ECO:0000256" key="2">
    <source>
        <dbReference type="ARBA" id="ARBA00022553"/>
    </source>
</evidence>
<feature type="region of interest" description="Disordered" evidence="7">
    <location>
        <begin position="1485"/>
        <end position="1508"/>
    </location>
</feature>
<dbReference type="InterPro" id="IPR001227">
    <property type="entry name" value="Ac_transferase_dom_sf"/>
</dbReference>
<dbReference type="GO" id="GO:0044550">
    <property type="term" value="P:secondary metabolite biosynthetic process"/>
    <property type="evidence" value="ECO:0007669"/>
    <property type="project" value="UniProtKB-ARBA"/>
</dbReference>
<feature type="domain" description="Ketosynthase family 3 (KS3)" evidence="9">
    <location>
        <begin position="14"/>
        <end position="441"/>
    </location>
</feature>
<dbReference type="SUPFAM" id="SSF53901">
    <property type="entry name" value="Thiolase-like"/>
    <property type="match status" value="1"/>
</dbReference>
<evidence type="ECO:0000259" key="8">
    <source>
        <dbReference type="PROSITE" id="PS50075"/>
    </source>
</evidence>
<evidence type="ECO:0000313" key="10">
    <source>
        <dbReference type="EMBL" id="AUX32067.1"/>
    </source>
</evidence>
<dbReference type="InterPro" id="IPR014031">
    <property type="entry name" value="Ketoacyl_synth_C"/>
</dbReference>
<dbReference type="InterPro" id="IPR020841">
    <property type="entry name" value="PKS_Beta-ketoAc_synthase_dom"/>
</dbReference>
<dbReference type="InterPro" id="IPR014030">
    <property type="entry name" value="Ketoacyl_synth_N"/>
</dbReference>
<dbReference type="PROSITE" id="PS00606">
    <property type="entry name" value="KS3_1"/>
    <property type="match status" value="1"/>
</dbReference>
<evidence type="ECO:0000256" key="1">
    <source>
        <dbReference type="ARBA" id="ARBA00022450"/>
    </source>
</evidence>
<dbReference type="PROSITE" id="PS50075">
    <property type="entry name" value="CARRIER"/>
    <property type="match status" value="1"/>
</dbReference>
<dbReference type="InterPro" id="IPR050091">
    <property type="entry name" value="PKS_NRPS_Biosynth_Enz"/>
</dbReference>
<dbReference type="InterPro" id="IPR009081">
    <property type="entry name" value="PP-bd_ACP"/>
</dbReference>
<dbReference type="InterPro" id="IPR016039">
    <property type="entry name" value="Thiolase-like"/>
</dbReference>
<evidence type="ECO:0000259" key="9">
    <source>
        <dbReference type="PROSITE" id="PS52004"/>
    </source>
</evidence>
<dbReference type="GO" id="GO:0005737">
    <property type="term" value="C:cytoplasm"/>
    <property type="evidence" value="ECO:0007669"/>
    <property type="project" value="TreeGrafter"/>
</dbReference>
<dbReference type="PROSITE" id="PS52004">
    <property type="entry name" value="KS3_2"/>
    <property type="match status" value="1"/>
</dbReference>
<dbReference type="Gene3D" id="3.30.559.30">
    <property type="entry name" value="Nonribosomal peptide synthetase, condensation domain"/>
    <property type="match status" value="1"/>
</dbReference>
<dbReference type="GO" id="GO:0031177">
    <property type="term" value="F:phosphopantetheine binding"/>
    <property type="evidence" value="ECO:0007669"/>
    <property type="project" value="InterPro"/>
</dbReference>
<keyword evidence="1" id="KW-0596">Phosphopantetheine</keyword>
<dbReference type="CDD" id="cd19531">
    <property type="entry name" value="LCL_NRPS-like"/>
    <property type="match status" value="1"/>
</dbReference>
<dbReference type="SUPFAM" id="SSF55048">
    <property type="entry name" value="Probable ACP-binding domain of malonyl-CoA ACP transacylase"/>
    <property type="match status" value="1"/>
</dbReference>
<dbReference type="InterPro" id="IPR023213">
    <property type="entry name" value="CAT-like_dom_sf"/>
</dbReference>
<protein>
    <submittedName>
        <fullName evidence="10">Uncharacterized protein</fullName>
    </submittedName>
</protein>
<dbReference type="Proteomes" id="UP000295497">
    <property type="component" value="Chromosome"/>
</dbReference>
<name>A0A4P2QPH2_SORCE</name>
<evidence type="ECO:0000256" key="4">
    <source>
        <dbReference type="ARBA" id="ARBA00022832"/>
    </source>
</evidence>
<dbReference type="SMART" id="SM00827">
    <property type="entry name" value="PKS_AT"/>
    <property type="match status" value="1"/>
</dbReference>
<dbReference type="CDD" id="cd00833">
    <property type="entry name" value="PKS"/>
    <property type="match status" value="1"/>
</dbReference>
<dbReference type="SUPFAM" id="SSF47336">
    <property type="entry name" value="ACP-like"/>
    <property type="match status" value="1"/>
</dbReference>
<dbReference type="FunFam" id="3.40.47.10:FF:000042">
    <property type="entry name" value="Polyketide synthase Pks13"/>
    <property type="match status" value="1"/>
</dbReference>
<dbReference type="Pfam" id="PF00550">
    <property type="entry name" value="PP-binding"/>
    <property type="match status" value="1"/>
</dbReference>
<accession>A0A4P2QPH2</accession>
<dbReference type="InterPro" id="IPR014043">
    <property type="entry name" value="Acyl_transferase_dom"/>
</dbReference>
<dbReference type="SUPFAM" id="SSF52151">
    <property type="entry name" value="FabD/lysophospholipase-like"/>
    <property type="match status" value="1"/>
</dbReference>
<evidence type="ECO:0000313" key="11">
    <source>
        <dbReference type="Proteomes" id="UP000295497"/>
    </source>
</evidence>
<dbReference type="GO" id="GO:0004312">
    <property type="term" value="F:fatty acid synthase activity"/>
    <property type="evidence" value="ECO:0007669"/>
    <property type="project" value="TreeGrafter"/>
</dbReference>
<dbReference type="GO" id="GO:0004315">
    <property type="term" value="F:3-oxoacyl-[acyl-carrier-protein] synthase activity"/>
    <property type="evidence" value="ECO:0007669"/>
    <property type="project" value="InterPro"/>
</dbReference>
<gene>
    <name evidence="10" type="ORF">SOCE836_042030</name>
</gene>